<dbReference type="Gene3D" id="1.20.1270.90">
    <property type="entry name" value="AF1782-like"/>
    <property type="match status" value="1"/>
</dbReference>
<dbReference type="EMBL" id="CCAG010013031">
    <property type="status" value="NOT_ANNOTATED_CDS"/>
    <property type="molecule type" value="Genomic_DNA"/>
</dbReference>
<dbReference type="InterPro" id="IPR038031">
    <property type="entry name" value="Tp47_mid_C_dom"/>
</dbReference>
<dbReference type="SUPFAM" id="SSF49373">
    <property type="entry name" value="Invasin/intimin cell-adhesion fragments"/>
    <property type="match status" value="3"/>
</dbReference>
<feature type="region of interest" description="Disordered" evidence="1">
    <location>
        <begin position="38"/>
        <end position="93"/>
    </location>
</feature>
<dbReference type="Pfam" id="PF02368">
    <property type="entry name" value="Big_2"/>
    <property type="match status" value="2"/>
</dbReference>
<dbReference type="SUPFAM" id="SSF81986">
    <property type="entry name" value="Tp47 lipoprotein, middle and C-terminal domains"/>
    <property type="match status" value="1"/>
</dbReference>
<dbReference type="InterPro" id="IPR008964">
    <property type="entry name" value="Invasin/intimin_cell_adhesion"/>
</dbReference>
<dbReference type="PANTHER" id="PTHR23019">
    <property type="entry name" value="NUCLEAR PORE MEMBRANE GLYCOPROTEIN GP210-RELATED"/>
    <property type="match status" value="1"/>
</dbReference>
<evidence type="ECO:0000259" key="2">
    <source>
        <dbReference type="SMART" id="SM00635"/>
    </source>
</evidence>
<evidence type="ECO:0000313" key="3">
    <source>
        <dbReference type="EnsemblMetazoa" id="GMOY001317-PA"/>
    </source>
</evidence>
<organism evidence="3 4">
    <name type="scientific">Glossina morsitans morsitans</name>
    <name type="common">Savannah tsetse fly</name>
    <dbReference type="NCBI Taxonomy" id="37546"/>
    <lineage>
        <taxon>Eukaryota</taxon>
        <taxon>Metazoa</taxon>
        <taxon>Ecdysozoa</taxon>
        <taxon>Arthropoda</taxon>
        <taxon>Hexapoda</taxon>
        <taxon>Insecta</taxon>
        <taxon>Pterygota</taxon>
        <taxon>Neoptera</taxon>
        <taxon>Endopterygota</taxon>
        <taxon>Diptera</taxon>
        <taxon>Brachycera</taxon>
        <taxon>Muscomorpha</taxon>
        <taxon>Hippoboscoidea</taxon>
        <taxon>Glossinidae</taxon>
        <taxon>Glossina</taxon>
    </lineage>
</organism>
<dbReference type="InterPro" id="IPR038698">
    <property type="entry name" value="PBP_Tp47_domC_sf"/>
</dbReference>
<dbReference type="EMBL" id="CCAG010013030">
    <property type="status" value="NOT_ANNOTATED_CDS"/>
    <property type="molecule type" value="Genomic_DNA"/>
</dbReference>
<dbReference type="InterPro" id="IPR029218">
    <property type="entry name" value="PBP-Tp47_dom_C"/>
</dbReference>
<dbReference type="PANTHER" id="PTHR23019:SF0">
    <property type="entry name" value="NUCLEAR PORE MEMBRANE GLYCOPROTEIN 210"/>
    <property type="match status" value="1"/>
</dbReference>
<evidence type="ECO:0000256" key="1">
    <source>
        <dbReference type="SAM" id="MobiDB-lite"/>
    </source>
</evidence>
<feature type="domain" description="BIG2" evidence="2">
    <location>
        <begin position="446"/>
        <end position="524"/>
    </location>
</feature>
<feature type="domain" description="BIG2" evidence="2">
    <location>
        <begin position="373"/>
        <end position="445"/>
    </location>
</feature>
<protein>
    <recommendedName>
        <fullName evidence="2">BIG2 domain-containing protein</fullName>
    </recommendedName>
</protein>
<dbReference type="SMART" id="SM00635">
    <property type="entry name" value="BID_2"/>
    <property type="match status" value="3"/>
</dbReference>
<proteinExistence type="predicted"/>
<dbReference type="EnsemblMetazoa" id="GMOY001317-RA">
    <property type="protein sequence ID" value="GMOY001317-PA"/>
    <property type="gene ID" value="GMOY001317"/>
</dbReference>
<dbReference type="AlphaFoldDB" id="A0A1B0FCM6"/>
<evidence type="ECO:0000313" key="4">
    <source>
        <dbReference type="Proteomes" id="UP000092444"/>
    </source>
</evidence>
<feature type="compositionally biased region" description="Acidic residues" evidence="1">
    <location>
        <begin position="38"/>
        <end position="92"/>
    </location>
</feature>
<feature type="domain" description="BIG2" evidence="2">
    <location>
        <begin position="526"/>
        <end position="599"/>
    </location>
</feature>
<keyword evidence="4" id="KW-1185">Reference proteome</keyword>
<dbReference type="Gene3D" id="2.60.40.1300">
    <property type="entry name" value="Penicillin-binding protein Tp47, domain C"/>
    <property type="match status" value="1"/>
</dbReference>
<sequence>MANKNLLKKIAPVILSATVAMTGMPSAAFAAEFSDEDMILNENAEDEESDVEITDEDAAADNTDTDVTVEDAEEEDAETVDEEENTEAEDAFGTEADAGAFSAEDEADAVSGDFVYGTANIPYADFFYGEMNDVAQNATMQLDAADPVTAVGYRDEENTENGSVTLEGIKAVNIAVPASLYNDAKKAIEEGKSCSNQLLKIAGSLENVSETAPASGEYKILNGDGTLTAMTTETKELNSYGTKFAADNWMHKFHGIQLGLTDSVRCKLPADTDGTGYWEVTVYGLGYSDYTFRFQATDENIAKSAGDADSTPLKNIIAEAKALKEADYTPDSWDTLVNELEECEDMLANIANQTQYGIEEQIGHLREAIDSLVKAEFKLNQTSATLYSGAAVTLSATTNLTGDITWKSSDAKVATVDAKGTVTAVNAGRATITAALGKVSATFTVTVKNPSITAKADSSVIYTKSKTTTKINVAKDGVTGNATFRSSNKKVATVSANGIVKAKKAGKVNITVQVGNHKQVVKITVKKPTMKLTKASAKLKKGKKVTIKVKAAPVSKVTFKSSNKKVATVSSKGVVKAKKKGTATITVKCNGITKKFKVTVK</sequence>
<dbReference type="InterPro" id="IPR054604">
    <property type="entry name" value="SbsC_Big-like"/>
</dbReference>
<dbReference type="Proteomes" id="UP000092444">
    <property type="component" value="Unassembled WGS sequence"/>
</dbReference>
<dbReference type="InterPro" id="IPR045197">
    <property type="entry name" value="NUP210-like"/>
</dbReference>
<dbReference type="Gene3D" id="2.60.40.1080">
    <property type="match status" value="3"/>
</dbReference>
<name>A0A1B0FCM6_GLOMM</name>
<dbReference type="InterPro" id="IPR003343">
    <property type="entry name" value="Big_2"/>
</dbReference>
<dbReference type="Pfam" id="PF22359">
    <property type="entry name" value="Big-like"/>
    <property type="match status" value="1"/>
</dbReference>
<accession>A0A1B0FCM6</accession>
<dbReference type="Pfam" id="PF14888">
    <property type="entry name" value="PBP-Tp47_c"/>
    <property type="match status" value="1"/>
</dbReference>
<reference evidence="3" key="1">
    <citation type="submission" date="2020-05" db="UniProtKB">
        <authorList>
            <consortium name="EnsemblMetazoa"/>
        </authorList>
    </citation>
    <scope>IDENTIFICATION</scope>
    <source>
        <strain evidence="3">Yale</strain>
    </source>
</reference>
<dbReference type="VEuPathDB" id="VectorBase:GMOY001317"/>